<organism evidence="4 5">
    <name type="scientific">Parabacteroides faecis</name>
    <dbReference type="NCBI Taxonomy" id="1217282"/>
    <lineage>
        <taxon>Bacteria</taxon>
        <taxon>Pseudomonadati</taxon>
        <taxon>Bacteroidota</taxon>
        <taxon>Bacteroidia</taxon>
        <taxon>Bacteroidales</taxon>
        <taxon>Tannerellaceae</taxon>
        <taxon>Parabacteroides</taxon>
    </lineage>
</organism>
<evidence type="ECO:0000259" key="2">
    <source>
        <dbReference type="Pfam" id="PF04773"/>
    </source>
</evidence>
<accession>A0ABR6KGW9</accession>
<feature type="domain" description="FecR protein" evidence="2">
    <location>
        <begin position="127"/>
        <end position="216"/>
    </location>
</feature>
<feature type="domain" description="Protein FecR C-terminal" evidence="3">
    <location>
        <begin position="259"/>
        <end position="327"/>
    </location>
</feature>
<dbReference type="Pfam" id="PF16344">
    <property type="entry name" value="FecR_C"/>
    <property type="match status" value="1"/>
</dbReference>
<dbReference type="Gene3D" id="2.60.120.1440">
    <property type="match status" value="1"/>
</dbReference>
<feature type="transmembrane region" description="Helical" evidence="1">
    <location>
        <begin position="91"/>
        <end position="109"/>
    </location>
</feature>
<keyword evidence="5" id="KW-1185">Reference proteome</keyword>
<keyword evidence="1" id="KW-1133">Transmembrane helix</keyword>
<evidence type="ECO:0000259" key="3">
    <source>
        <dbReference type="Pfam" id="PF16344"/>
    </source>
</evidence>
<keyword evidence="1" id="KW-0472">Membrane</keyword>
<proteinExistence type="predicted"/>
<dbReference type="PANTHER" id="PTHR30273">
    <property type="entry name" value="PERIPLASMIC SIGNAL SENSOR AND SIGMA FACTOR ACTIVATOR FECR-RELATED"/>
    <property type="match status" value="1"/>
</dbReference>
<dbReference type="PIRSF" id="PIRSF018266">
    <property type="entry name" value="FecR"/>
    <property type="match status" value="1"/>
</dbReference>
<gene>
    <name evidence="4" type="ORF">GGQ57_000634</name>
</gene>
<evidence type="ECO:0000256" key="1">
    <source>
        <dbReference type="SAM" id="Phobius"/>
    </source>
</evidence>
<dbReference type="EMBL" id="JACHOC010000001">
    <property type="protein sequence ID" value="MBB4620760.1"/>
    <property type="molecule type" value="Genomic_DNA"/>
</dbReference>
<dbReference type="Pfam" id="PF04773">
    <property type="entry name" value="FecR"/>
    <property type="match status" value="1"/>
</dbReference>
<comment type="caution">
    <text evidence="4">The sequence shown here is derived from an EMBL/GenBank/DDBJ whole genome shotgun (WGS) entry which is preliminary data.</text>
</comment>
<keyword evidence="1" id="KW-0812">Transmembrane</keyword>
<dbReference type="PANTHER" id="PTHR30273:SF2">
    <property type="entry name" value="PROTEIN FECR"/>
    <property type="match status" value="1"/>
</dbReference>
<dbReference type="InterPro" id="IPR032508">
    <property type="entry name" value="FecR_C"/>
</dbReference>
<evidence type="ECO:0000313" key="5">
    <source>
        <dbReference type="Proteomes" id="UP000533637"/>
    </source>
</evidence>
<dbReference type="RefSeq" id="WP_122375897.1">
    <property type="nucleotide sequence ID" value="NZ_BMPB01000004.1"/>
</dbReference>
<dbReference type="Gene3D" id="3.55.50.30">
    <property type="match status" value="1"/>
</dbReference>
<reference evidence="4 5" key="1">
    <citation type="submission" date="2020-08" db="EMBL/GenBank/DDBJ databases">
        <title>Genomic Encyclopedia of Type Strains, Phase IV (KMG-IV): sequencing the most valuable type-strain genomes for metagenomic binning, comparative biology and taxonomic classification.</title>
        <authorList>
            <person name="Goeker M."/>
        </authorList>
    </citation>
    <scope>NUCLEOTIDE SEQUENCE [LARGE SCALE GENOMIC DNA]</scope>
    <source>
        <strain evidence="4 5">DSM 102983</strain>
    </source>
</reference>
<dbReference type="InterPro" id="IPR012373">
    <property type="entry name" value="Ferrdict_sens_TM"/>
</dbReference>
<name>A0ABR6KGW9_9BACT</name>
<protein>
    <submittedName>
        <fullName evidence="4">Ferric-dicitrate binding protein FerR (Iron transport regulator)</fullName>
    </submittedName>
</protein>
<dbReference type="InterPro" id="IPR006860">
    <property type="entry name" value="FecR"/>
</dbReference>
<dbReference type="Proteomes" id="UP000533637">
    <property type="component" value="Unassembled WGS sequence"/>
</dbReference>
<evidence type="ECO:0000313" key="4">
    <source>
        <dbReference type="EMBL" id="MBB4620760.1"/>
    </source>
</evidence>
<sequence>MQDKNILFEELMDKYISGSITDGEKISLFALIEESDLYRKQYHEMVKLYALLHIPAFESRKETGYVHLKERLHLTTLGISRRRWFVYARNIAAVLLLMVTVSVGSIFTYNELDKSGDQLYNETTVPLGSQTKVLLPDGSTVVLNSGSVLKYPLSYGKKERNVYLVGEGYFEVAKDKEKAFQVYAGDMTVKVTGTEFNLRYYLEDQSTEVSLIDGGVDVFANNKYVRLKPDEKAIYNRNTGDLYSETADSYKSALWTTGRLSFVNASFLDILKDIERKYNIKIHVDSQKVTNEYFSGSIDLNMSLQEVFNFIDVDKKYRFEQSGGVITLRDK</sequence>